<dbReference type="EMBL" id="MN740538">
    <property type="protein sequence ID" value="QHU32340.1"/>
    <property type="molecule type" value="Genomic_DNA"/>
</dbReference>
<evidence type="ECO:0000256" key="1">
    <source>
        <dbReference type="ARBA" id="ARBA00022723"/>
    </source>
</evidence>
<dbReference type="PANTHER" id="PTHR11081">
    <property type="entry name" value="FLAP ENDONUCLEASE FAMILY MEMBER"/>
    <property type="match status" value="1"/>
</dbReference>
<dbReference type="SUPFAM" id="SSF88723">
    <property type="entry name" value="PIN domain-like"/>
    <property type="match status" value="1"/>
</dbReference>
<dbReference type="Pfam" id="PF00867">
    <property type="entry name" value="XPG_I"/>
    <property type="match status" value="1"/>
</dbReference>
<reference evidence="5" key="1">
    <citation type="journal article" date="2020" name="Nature">
        <title>Giant virus diversity and host interactions through global metagenomics.</title>
        <authorList>
            <person name="Schulz F."/>
            <person name="Roux S."/>
            <person name="Paez-Espino D."/>
            <person name="Jungbluth S."/>
            <person name="Walsh D.A."/>
            <person name="Denef V.J."/>
            <person name="McMahon K.D."/>
            <person name="Konstantinidis K.T."/>
            <person name="Eloe-Fadrosh E.A."/>
            <person name="Kyrpides N.C."/>
            <person name="Woyke T."/>
        </authorList>
    </citation>
    <scope>NUCLEOTIDE SEQUENCE</scope>
    <source>
        <strain evidence="5">GVMAG-M-3300027963-9</strain>
    </source>
</reference>
<dbReference type="GO" id="GO:0046872">
    <property type="term" value="F:metal ion binding"/>
    <property type="evidence" value="ECO:0007669"/>
    <property type="project" value="UniProtKB-KW"/>
</dbReference>
<dbReference type="InterPro" id="IPR029060">
    <property type="entry name" value="PIN-like_dom_sf"/>
</dbReference>
<dbReference type="Gene3D" id="3.40.50.1010">
    <property type="entry name" value="5'-nuclease"/>
    <property type="match status" value="1"/>
</dbReference>
<evidence type="ECO:0000256" key="3">
    <source>
        <dbReference type="ARBA" id="ARBA00022842"/>
    </source>
</evidence>
<dbReference type="GO" id="GO:0017108">
    <property type="term" value="F:5'-flap endonuclease activity"/>
    <property type="evidence" value="ECO:0007669"/>
    <property type="project" value="TreeGrafter"/>
</dbReference>
<feature type="domain" description="XPG-I" evidence="4">
    <location>
        <begin position="143"/>
        <end position="224"/>
    </location>
</feature>
<keyword evidence="2" id="KW-0378">Hydrolase</keyword>
<sequence>MGIRGVWTLFRTLFRRLDSQNPDETPLRIGIDMFSLVYTHRSQLPEFINLLLSWSAKGHTIICVWDGTAPDEKKEIIGQRRLTRNSALETKKELETYLETYGPELTEQDIRHLKKAIESLEWQGWHLSAAHKAEIKQQLGPSISHILAKGEADDILINLEHTKQIDVVLTLDSDLFAMGCPRLWRLLSIRRQWVVEEICIEAICANWGISLSTLQDACFLAGWDRCHLKNLVPMSFESAIHRMKQYGSVHHILDKFCGELMVEEESFSRLKILKEDSKARWIERRCSKI</sequence>
<name>A0A6C0LPP6_9ZZZZ</name>
<dbReference type="InterPro" id="IPR006084">
    <property type="entry name" value="XPG/Rad2"/>
</dbReference>
<keyword evidence="1" id="KW-0479">Metal-binding</keyword>
<keyword evidence="2" id="KW-0540">Nuclease</keyword>
<organism evidence="5">
    <name type="scientific">viral metagenome</name>
    <dbReference type="NCBI Taxonomy" id="1070528"/>
    <lineage>
        <taxon>unclassified sequences</taxon>
        <taxon>metagenomes</taxon>
        <taxon>organismal metagenomes</taxon>
    </lineage>
</organism>
<protein>
    <recommendedName>
        <fullName evidence="4">XPG-I domain-containing protein</fullName>
    </recommendedName>
</protein>
<accession>A0A6C0LPP6</accession>
<keyword evidence="2" id="KW-0255">Endonuclease</keyword>
<evidence type="ECO:0000259" key="4">
    <source>
        <dbReference type="Pfam" id="PF00867"/>
    </source>
</evidence>
<dbReference type="InterPro" id="IPR006086">
    <property type="entry name" value="XPG-I_dom"/>
</dbReference>
<dbReference type="AlphaFoldDB" id="A0A6C0LPP6"/>
<proteinExistence type="predicted"/>
<evidence type="ECO:0000313" key="5">
    <source>
        <dbReference type="EMBL" id="QHU32340.1"/>
    </source>
</evidence>
<keyword evidence="3" id="KW-0460">Magnesium</keyword>
<dbReference type="PANTHER" id="PTHR11081:SF9">
    <property type="entry name" value="FLAP ENDONUCLEASE 1"/>
    <property type="match status" value="1"/>
</dbReference>
<evidence type="ECO:0000256" key="2">
    <source>
        <dbReference type="ARBA" id="ARBA00022759"/>
    </source>
</evidence>